<dbReference type="SUPFAM" id="SSF74788">
    <property type="entry name" value="Cullin repeat-like"/>
    <property type="match status" value="1"/>
</dbReference>
<proteinExistence type="inferred from homology"/>
<dbReference type="Gene3D" id="1.20.1280.170">
    <property type="entry name" value="Exocyst complex component Exo70"/>
    <property type="match status" value="1"/>
</dbReference>
<dbReference type="GO" id="GO:0006887">
    <property type="term" value="P:exocytosis"/>
    <property type="evidence" value="ECO:0007669"/>
    <property type="project" value="UniProtKB-KW"/>
</dbReference>
<comment type="function">
    <text evidence="3">Component of the exocyst complex.</text>
</comment>
<dbReference type="OrthoDB" id="1922221at2759"/>
<gene>
    <name evidence="5" type="ORF">ANE_LOCUS15659</name>
</gene>
<keyword evidence="3" id="KW-0268">Exocytosis</keyword>
<keyword evidence="3" id="KW-0653">Protein transport</keyword>
<organism evidence="5 6">
    <name type="scientific">Arabis nemorensis</name>
    <dbReference type="NCBI Taxonomy" id="586526"/>
    <lineage>
        <taxon>Eukaryota</taxon>
        <taxon>Viridiplantae</taxon>
        <taxon>Streptophyta</taxon>
        <taxon>Embryophyta</taxon>
        <taxon>Tracheophyta</taxon>
        <taxon>Spermatophyta</taxon>
        <taxon>Magnoliopsida</taxon>
        <taxon>eudicotyledons</taxon>
        <taxon>Gunneridae</taxon>
        <taxon>Pentapetalae</taxon>
        <taxon>rosids</taxon>
        <taxon>malvids</taxon>
        <taxon>Brassicales</taxon>
        <taxon>Brassicaceae</taxon>
        <taxon>Arabideae</taxon>
        <taxon>Arabis</taxon>
    </lineage>
</organism>
<dbReference type="InterPro" id="IPR046364">
    <property type="entry name" value="Exo70_C"/>
</dbReference>
<dbReference type="EMBL" id="CABITT030000005">
    <property type="protein sequence ID" value="VVB05215.1"/>
    <property type="molecule type" value="Genomic_DNA"/>
</dbReference>
<evidence type="ECO:0000256" key="2">
    <source>
        <dbReference type="ARBA" id="ARBA00022448"/>
    </source>
</evidence>
<evidence type="ECO:0000256" key="1">
    <source>
        <dbReference type="ARBA" id="ARBA00006756"/>
    </source>
</evidence>
<sequence>MVNPRLALQNRRQISSLQRFSSLVSLPSKQSLIHRDQGRTSNLRVVMGDYWVTNHEVKVTQYLEKYEKMAWGDVITSLPGDSTAEAKAEESLRRFKEAFEEAYKKHKNWVVPDPKLKDEIKFQNRRKNAIWEDDSGLDAFVVIAIRGKEDFCYIFI</sequence>
<dbReference type="InterPro" id="IPR004140">
    <property type="entry name" value="Exo70"/>
</dbReference>
<dbReference type="AlphaFoldDB" id="A0A565BV27"/>
<dbReference type="GO" id="GO:0005546">
    <property type="term" value="F:phosphatidylinositol-4,5-bisphosphate binding"/>
    <property type="evidence" value="ECO:0007669"/>
    <property type="project" value="InterPro"/>
</dbReference>
<accession>A0A565BV27</accession>
<keyword evidence="2 3" id="KW-0813">Transport</keyword>
<dbReference type="PANTHER" id="PTHR12542">
    <property type="entry name" value="EXOCYST COMPLEX PROTEIN EXO70"/>
    <property type="match status" value="1"/>
</dbReference>
<reference evidence="5" key="1">
    <citation type="submission" date="2019-07" db="EMBL/GenBank/DDBJ databases">
        <authorList>
            <person name="Dittberner H."/>
        </authorList>
    </citation>
    <scope>NUCLEOTIDE SEQUENCE [LARGE SCALE GENOMIC DNA]</scope>
</reference>
<name>A0A565BV27_9BRAS</name>
<feature type="domain" description="Exocyst complex subunit Exo70 C-terminal" evidence="4">
    <location>
        <begin position="39"/>
        <end position="124"/>
    </location>
</feature>
<dbReference type="Proteomes" id="UP000489600">
    <property type="component" value="Unassembled WGS sequence"/>
</dbReference>
<keyword evidence="6" id="KW-1185">Reference proteome</keyword>
<comment type="caution">
    <text evidence="5">The sequence shown here is derived from an EMBL/GenBank/DDBJ whole genome shotgun (WGS) entry which is preliminary data.</text>
</comment>
<dbReference type="GO" id="GO:0000145">
    <property type="term" value="C:exocyst"/>
    <property type="evidence" value="ECO:0007669"/>
    <property type="project" value="InterPro"/>
</dbReference>
<dbReference type="PANTHER" id="PTHR12542:SF104">
    <property type="entry name" value="EXOCYST SUBUNIT EXO70 FAMILY PROTEIN"/>
    <property type="match status" value="1"/>
</dbReference>
<evidence type="ECO:0000256" key="3">
    <source>
        <dbReference type="RuleBase" id="RU365026"/>
    </source>
</evidence>
<comment type="similarity">
    <text evidence="1 3">Belongs to the EXO70 family.</text>
</comment>
<dbReference type="InterPro" id="IPR016159">
    <property type="entry name" value="Cullin_repeat-like_dom_sf"/>
</dbReference>
<evidence type="ECO:0000313" key="5">
    <source>
        <dbReference type="EMBL" id="VVB05215.1"/>
    </source>
</evidence>
<dbReference type="GO" id="GO:0015031">
    <property type="term" value="P:protein transport"/>
    <property type="evidence" value="ECO:0007669"/>
    <property type="project" value="UniProtKB-KW"/>
</dbReference>
<dbReference type="Pfam" id="PF03081">
    <property type="entry name" value="Exo70_C"/>
    <property type="match status" value="1"/>
</dbReference>
<protein>
    <recommendedName>
        <fullName evidence="3">Exocyst subunit Exo70 family protein</fullName>
    </recommendedName>
</protein>
<evidence type="ECO:0000313" key="6">
    <source>
        <dbReference type="Proteomes" id="UP000489600"/>
    </source>
</evidence>
<evidence type="ECO:0000259" key="4">
    <source>
        <dbReference type="Pfam" id="PF03081"/>
    </source>
</evidence>